<dbReference type="EMBL" id="CP062008">
    <property type="protein sequence ID" value="QPG70686.1"/>
    <property type="molecule type" value="Genomic_DNA"/>
</dbReference>
<dbReference type="Proteomes" id="UP000309231">
    <property type="component" value="Chromosome"/>
</dbReference>
<reference evidence="3 5" key="3">
    <citation type="journal article" date="2019" name="Sci. Rep.">
        <title>Insight into the biology of Mycobacterium mucogenicum and Mycobacterium neoaurum clade members.</title>
        <authorList>
            <person name="Behra P.R.K."/>
            <person name="Pettersson B.M.F."/>
            <person name="Ramesh M."/>
            <person name="Dasgupta S."/>
            <person name="Kirsebom L.A."/>
        </authorList>
    </citation>
    <scope>NUCLEOTIDE SEQUENCE [LARGE SCALE GENOMIC DNA]</scope>
    <source>
        <strain evidence="3 5">DSM 44124</strain>
    </source>
</reference>
<dbReference type="GeneID" id="76724626"/>
<evidence type="ECO:0000259" key="2">
    <source>
        <dbReference type="Pfam" id="PF06742"/>
    </source>
</evidence>
<dbReference type="AlphaFoldDB" id="A0A8H2PF44"/>
<protein>
    <submittedName>
        <fullName evidence="4">DUF1214 domain-containing protein</fullName>
    </submittedName>
</protein>
<organism evidence="4">
    <name type="scientific">Mycolicibacterium mucogenicum DSM 44124</name>
    <dbReference type="NCBI Taxonomy" id="1226753"/>
    <lineage>
        <taxon>Bacteria</taxon>
        <taxon>Bacillati</taxon>
        <taxon>Actinomycetota</taxon>
        <taxon>Actinomycetes</taxon>
        <taxon>Mycobacteriales</taxon>
        <taxon>Mycobacteriaceae</taxon>
        <taxon>Mycolicibacterium</taxon>
    </lineage>
</organism>
<reference evidence="3 5" key="2">
    <citation type="journal article" date="2019" name="BMC Evol. Biol.">
        <title>Comparative genomics of Mycobacterium mucogenicum and Mycobacterium neoaurum clade members emphasizing tRNA and non-coding RNA.</title>
        <authorList>
            <person name="Behra P.R.K."/>
            <person name="Pettersson B.M.F."/>
            <person name="Das S."/>
            <person name="Dasgupta S."/>
            <person name="Kirsebom L.A."/>
        </authorList>
    </citation>
    <scope>NUCLEOTIDE SEQUENCE [LARGE SCALE GENOMIC DNA]</scope>
    <source>
        <strain evidence="3 5">DSM 44124</strain>
    </source>
</reference>
<feature type="region of interest" description="Disordered" evidence="1">
    <location>
        <begin position="41"/>
        <end position="141"/>
    </location>
</feature>
<dbReference type="InterPro" id="IPR010621">
    <property type="entry name" value="DUF1214"/>
</dbReference>
<feature type="compositionally biased region" description="Basic and acidic residues" evidence="1">
    <location>
        <begin position="54"/>
        <end position="74"/>
    </location>
</feature>
<sequence length="700" mass="72835">MPISGREQLSTGAARFVGRVGALAVALGIGVAVASSPGIAFAAPSDTAGASSDSHPKSESSAKGDGDKADTNKPKKDKGTKRSGVNPGKKSSKRPAAQTDTEKPSAAKDTADTGKASEPDTKPTTKKVVTTPTVTAAQKPAKAQVAATAKADAPVGSAPRVHAVAPVASLGAPVAAATAAVSHALSAVGLNGTANASGNPVAPLQNAALSALLGVTRRENASTSATTSLAAAPSSLQSVPTVLGTSQQLAAERTATAIVKTLPMQIMKAIIKFAFQLNAKQQYSQVGGPDQENLNQLNQAVDEYAQQAAMEYQLLNPMRPTVLEMVMPPHNWFGQAITGTRILYDNPDTIYRMMAVNSTSTYVISGKFGPGERPAETTFSVLTGLGGKTAAVLNAKDMQVNPDGTFTVTVSSRPAEPGQTNHLQIPTDTTLIVARNTLSDWNTQDPMSLSIERVSGPRNSLFAQIGGFDIPGLGPAVSGNPFLTNLVSLVPPLPVMPRFLQGLEASVILALGLRMEPQYMDVATKDSSGKTKPPNVFTDPESNATFLSTQVQSPGYFQLADDQALVLTIKPGDAGYFVVPVTNDWTITKNYWDQQTSLNIAQSVANADGSYTIVVSPTDPGVANWVSTGGLNQGTISIRFQDIDTTGTNLPKVSSQVVALSDLGTVLPAGTVYVTAAQRQAALDERKAGYEKRFAPYPQA</sequence>
<dbReference type="EMBL" id="POTL01000001">
    <property type="protein sequence ID" value="TLH52111.1"/>
    <property type="molecule type" value="Genomic_DNA"/>
</dbReference>
<evidence type="ECO:0000313" key="5">
    <source>
        <dbReference type="Proteomes" id="UP000309231"/>
    </source>
</evidence>
<accession>A0A8H2PF44</accession>
<reference evidence="4" key="1">
    <citation type="submission" date="2018-01" db="EMBL/GenBank/DDBJ databases">
        <title>Comparative genomics of Mycobacterium mucogenicum and Mycobacterium neoaurum clade members emphasizing tRNA and non-coding RNA.</title>
        <authorList>
            <person name="Behra P.R.K."/>
            <person name="Pettersson B.M.F."/>
            <person name="Das S."/>
            <person name="Dasgupta S."/>
            <person name="Kirsebom L.A."/>
        </authorList>
    </citation>
    <scope>NUCLEOTIDE SEQUENCE</scope>
    <source>
        <strain evidence="4">DSM 44124</strain>
    </source>
</reference>
<feature type="compositionally biased region" description="Basic and acidic residues" evidence="1">
    <location>
        <begin position="100"/>
        <end position="123"/>
    </location>
</feature>
<feature type="domain" description="DUF1214" evidence="2">
    <location>
        <begin position="596"/>
        <end position="632"/>
    </location>
</feature>
<evidence type="ECO:0000313" key="4">
    <source>
        <dbReference type="EMBL" id="TLH52111.1"/>
    </source>
</evidence>
<dbReference type="Pfam" id="PF06742">
    <property type="entry name" value="DUF1214"/>
    <property type="match status" value="1"/>
</dbReference>
<dbReference type="KEGG" id="mmuc:C1S78_006895"/>
<feature type="compositionally biased region" description="Low complexity" evidence="1">
    <location>
        <begin position="126"/>
        <end position="141"/>
    </location>
</feature>
<evidence type="ECO:0000256" key="1">
    <source>
        <dbReference type="SAM" id="MobiDB-lite"/>
    </source>
</evidence>
<evidence type="ECO:0000313" key="3">
    <source>
        <dbReference type="EMBL" id="QPG70686.1"/>
    </source>
</evidence>
<name>A0A8H2PF44_MYCMU</name>
<gene>
    <name evidence="3" type="ORF">C1S78_006895</name>
    <name evidence="4" type="ORF">C1S78_06890</name>
</gene>
<proteinExistence type="predicted"/>
<dbReference type="RefSeq" id="WP_053854192.1">
    <property type="nucleotide sequence ID" value="NZ_ANBS01000034.1"/>
</dbReference>
<dbReference type="SUPFAM" id="SSF160935">
    <property type="entry name" value="VPA0735-like"/>
    <property type="match status" value="2"/>
</dbReference>
<keyword evidence="5" id="KW-1185">Reference proteome</keyword>